<feature type="transmembrane region" description="Helical" evidence="1">
    <location>
        <begin position="38"/>
        <end position="65"/>
    </location>
</feature>
<keyword evidence="1" id="KW-0472">Membrane</keyword>
<accession>A0A250FCT4</accession>
<dbReference type="KEGG" id="clk:CGC53_06980"/>
<dbReference type="AlphaFoldDB" id="A0A250FCT4"/>
<dbReference type="EMBL" id="CP022384">
    <property type="protein sequence ID" value="ATA82105.1"/>
    <property type="molecule type" value="Genomic_DNA"/>
</dbReference>
<gene>
    <name evidence="2" type="ORF">CGC53_06980</name>
</gene>
<protein>
    <submittedName>
        <fullName evidence="2">Uroporphyrinogen decarboxylase</fullName>
    </submittedName>
</protein>
<evidence type="ECO:0000313" key="2">
    <source>
        <dbReference type="EMBL" id="ATA82105.1"/>
    </source>
</evidence>
<proteinExistence type="predicted"/>
<keyword evidence="1" id="KW-0812">Transmembrane</keyword>
<feature type="transmembrane region" description="Helical" evidence="1">
    <location>
        <begin position="7"/>
        <end position="26"/>
    </location>
</feature>
<organism evidence="2 3">
    <name type="scientific">Capnocytophaga leadbetteri</name>
    <dbReference type="NCBI Taxonomy" id="327575"/>
    <lineage>
        <taxon>Bacteria</taxon>
        <taxon>Pseudomonadati</taxon>
        <taxon>Bacteroidota</taxon>
        <taxon>Flavobacteriia</taxon>
        <taxon>Flavobacteriales</taxon>
        <taxon>Flavobacteriaceae</taxon>
        <taxon>Capnocytophaga</taxon>
    </lineage>
</organism>
<dbReference type="Proteomes" id="UP000217276">
    <property type="component" value="Chromosome"/>
</dbReference>
<name>A0A250FCT4_9FLAO</name>
<keyword evidence="1" id="KW-1133">Transmembrane helix</keyword>
<dbReference type="RefSeq" id="WP_095914160.1">
    <property type="nucleotide sequence ID" value="NZ_CP022384.1"/>
</dbReference>
<reference evidence="3" key="1">
    <citation type="submission" date="2017-06" db="EMBL/GenBank/DDBJ databases">
        <title>Capnocytophaga spp. assemblies.</title>
        <authorList>
            <person name="Gulvik C.A."/>
        </authorList>
    </citation>
    <scope>NUCLEOTIDE SEQUENCE [LARGE SCALE GENOMIC DNA]</scope>
    <source>
        <strain evidence="3">H6253</strain>
    </source>
</reference>
<keyword evidence="3" id="KW-1185">Reference proteome</keyword>
<sequence>MIDFIGYAASFFVVLSFIIKDNLLYIRLTNLVGCILFVIYGYCIMSIPVILPNAFLIIVQIVHIWKATQKLRNKHN</sequence>
<evidence type="ECO:0000313" key="3">
    <source>
        <dbReference type="Proteomes" id="UP000217276"/>
    </source>
</evidence>
<evidence type="ECO:0000256" key="1">
    <source>
        <dbReference type="SAM" id="Phobius"/>
    </source>
</evidence>